<evidence type="ECO:0000256" key="5">
    <source>
        <dbReference type="ARBA" id="ARBA00023136"/>
    </source>
</evidence>
<evidence type="ECO:0000313" key="9">
    <source>
        <dbReference type="EMBL" id="KAB5556847.1"/>
    </source>
</evidence>
<proteinExistence type="predicted"/>
<dbReference type="GO" id="GO:0006487">
    <property type="term" value="P:protein N-linked glycosylation"/>
    <property type="evidence" value="ECO:0007669"/>
    <property type="project" value="TreeGrafter"/>
</dbReference>
<dbReference type="PANTHER" id="PTHR11247:SF40">
    <property type="entry name" value="LIPID PHOSPHATE PHOSPHATASE EPSILON 1, CHLOROPLASTIC"/>
    <property type="match status" value="1"/>
</dbReference>
<dbReference type="GO" id="GO:0005789">
    <property type="term" value="C:endoplasmic reticulum membrane"/>
    <property type="evidence" value="ECO:0007669"/>
    <property type="project" value="TreeGrafter"/>
</dbReference>
<evidence type="ECO:0000256" key="7">
    <source>
        <dbReference type="SAM" id="Phobius"/>
    </source>
</evidence>
<evidence type="ECO:0000256" key="2">
    <source>
        <dbReference type="ARBA" id="ARBA00022692"/>
    </source>
</evidence>
<dbReference type="SMART" id="SM00014">
    <property type="entry name" value="acidPPc"/>
    <property type="match status" value="1"/>
</dbReference>
<dbReference type="Pfam" id="PF01569">
    <property type="entry name" value="PAP2"/>
    <property type="match status" value="1"/>
</dbReference>
<dbReference type="Proteomes" id="UP000326939">
    <property type="component" value="Chromosome 5"/>
</dbReference>
<keyword evidence="2 7" id="KW-0812">Transmembrane</keyword>
<feature type="transmembrane region" description="Helical" evidence="7">
    <location>
        <begin position="302"/>
        <end position="320"/>
    </location>
</feature>
<accession>A0A5N5MPB6</accession>
<feature type="transmembrane region" description="Helical" evidence="7">
    <location>
        <begin position="332"/>
        <end position="355"/>
    </location>
</feature>
<keyword evidence="3" id="KW-0378">Hydrolase</keyword>
<dbReference type="EMBL" id="VDCV01000005">
    <property type="protein sequence ID" value="KAB5556847.1"/>
    <property type="molecule type" value="Genomic_DNA"/>
</dbReference>
<dbReference type="SUPFAM" id="SSF48317">
    <property type="entry name" value="Acid phosphatase/Vanadium-dependent haloperoxidase"/>
    <property type="match status" value="1"/>
</dbReference>
<dbReference type="CDD" id="cd03382">
    <property type="entry name" value="PAP2_dolichyldiphosphatase"/>
    <property type="match status" value="1"/>
</dbReference>
<dbReference type="Gene3D" id="1.20.144.10">
    <property type="entry name" value="Phosphatidic acid phosphatase type 2/haloperoxidase"/>
    <property type="match status" value="1"/>
</dbReference>
<feature type="transmembrane region" description="Helical" evidence="7">
    <location>
        <begin position="272"/>
        <end position="290"/>
    </location>
</feature>
<feature type="region of interest" description="Disordered" evidence="6">
    <location>
        <begin position="1"/>
        <end position="72"/>
    </location>
</feature>
<dbReference type="AlphaFoldDB" id="A0A5N5MPB6"/>
<evidence type="ECO:0000256" key="3">
    <source>
        <dbReference type="ARBA" id="ARBA00022801"/>
    </source>
</evidence>
<feature type="compositionally biased region" description="Basic and acidic residues" evidence="6">
    <location>
        <begin position="41"/>
        <end position="66"/>
    </location>
</feature>
<keyword evidence="10" id="KW-1185">Reference proteome</keyword>
<evidence type="ECO:0000256" key="6">
    <source>
        <dbReference type="SAM" id="MobiDB-lite"/>
    </source>
</evidence>
<dbReference type="GO" id="GO:0047874">
    <property type="term" value="F:dolichyldiphosphatase activity"/>
    <property type="evidence" value="ECO:0007669"/>
    <property type="project" value="TreeGrafter"/>
</dbReference>
<feature type="domain" description="Phosphatidic acid phosphatase type 2/haloperoxidase" evidence="8">
    <location>
        <begin position="208"/>
        <end position="317"/>
    </location>
</feature>
<gene>
    <name evidence="9" type="ORF">DKX38_007756</name>
</gene>
<dbReference type="InterPro" id="IPR036938">
    <property type="entry name" value="PAP2/HPO_sf"/>
</dbReference>
<comment type="caution">
    <text evidence="9">The sequence shown here is derived from an EMBL/GenBank/DDBJ whole genome shotgun (WGS) entry which is preliminary data.</text>
</comment>
<evidence type="ECO:0000313" key="10">
    <source>
        <dbReference type="Proteomes" id="UP000326939"/>
    </source>
</evidence>
<name>A0A5N5MPB6_9ROSI</name>
<keyword evidence="4 7" id="KW-1133">Transmembrane helix</keyword>
<dbReference type="InterPro" id="IPR039667">
    <property type="entry name" value="Dolichyldiphosphatase_PAP2"/>
</dbReference>
<evidence type="ECO:0000259" key="8">
    <source>
        <dbReference type="SMART" id="SM00014"/>
    </source>
</evidence>
<keyword evidence="5 7" id="KW-0472">Membrane</keyword>
<comment type="subcellular location">
    <subcellularLocation>
        <location evidence="1">Membrane</location>
        <topology evidence="1">Multi-pass membrane protein</topology>
    </subcellularLocation>
</comment>
<dbReference type="GO" id="GO:0008610">
    <property type="term" value="P:lipid biosynthetic process"/>
    <property type="evidence" value="ECO:0007669"/>
    <property type="project" value="TreeGrafter"/>
</dbReference>
<evidence type="ECO:0000256" key="1">
    <source>
        <dbReference type="ARBA" id="ARBA00004141"/>
    </source>
</evidence>
<sequence length="387" mass="43560">MAMASNHGYENREHAEQGTGNGCENREHDTEQGTGNGCENDTEHETSTGNREEERQLEFEQSELRNVEAGNDELQPEIGHVEMRNEEPGNCSQSPQSLVSRDPPPAENVMEVSNPTTTIHTNSPISYVLPFRHNRGKPPKRYCPEEEERKSKYPIANYVSTEVISPRDLFFHPLNSHDSVVQLLLEQSKWLVVTVFSAIIFWRHDAKAMWAASGSVANSILSVILKRILNQERPDSASRSDPGMPSSHGQSIFFTVVFSILSLGEWLSVNKFTLIISASILAFGTYLTWLRVSRGLHTINQVVAGAAVGSIFSILWFWSWEALVLNAFISSLWVRMVVVMGAAVFCLAFLVYVIVSKMNDDNFFLKKLNMITRFSSNSFRAKWNIVT</sequence>
<dbReference type="PANTHER" id="PTHR11247">
    <property type="entry name" value="PALMITOYL-PROTEIN THIOESTERASE/DOLICHYLDIPHOSPHATASE 1"/>
    <property type="match status" value="1"/>
</dbReference>
<feature type="region of interest" description="Disordered" evidence="6">
    <location>
        <begin position="84"/>
        <end position="104"/>
    </location>
</feature>
<reference evidence="10" key="1">
    <citation type="journal article" date="2019" name="Gigascience">
        <title>De novo genome assembly of the endangered Acer yangbiense, a plant species with extremely small populations endemic to Yunnan Province, China.</title>
        <authorList>
            <person name="Yang J."/>
            <person name="Wariss H.M."/>
            <person name="Tao L."/>
            <person name="Zhang R."/>
            <person name="Yun Q."/>
            <person name="Hollingsworth P."/>
            <person name="Dao Z."/>
            <person name="Luo G."/>
            <person name="Guo H."/>
            <person name="Ma Y."/>
            <person name="Sun W."/>
        </authorList>
    </citation>
    <scope>NUCLEOTIDE SEQUENCE [LARGE SCALE GENOMIC DNA]</scope>
    <source>
        <strain evidence="10">cv. br00</strain>
    </source>
</reference>
<protein>
    <recommendedName>
        <fullName evidence="8">Phosphatidic acid phosphatase type 2/haloperoxidase domain-containing protein</fullName>
    </recommendedName>
</protein>
<dbReference type="InterPro" id="IPR000326">
    <property type="entry name" value="PAP2/HPO"/>
</dbReference>
<organism evidence="9 10">
    <name type="scientific">Salix brachista</name>
    <dbReference type="NCBI Taxonomy" id="2182728"/>
    <lineage>
        <taxon>Eukaryota</taxon>
        <taxon>Viridiplantae</taxon>
        <taxon>Streptophyta</taxon>
        <taxon>Embryophyta</taxon>
        <taxon>Tracheophyta</taxon>
        <taxon>Spermatophyta</taxon>
        <taxon>Magnoliopsida</taxon>
        <taxon>eudicotyledons</taxon>
        <taxon>Gunneridae</taxon>
        <taxon>Pentapetalae</taxon>
        <taxon>rosids</taxon>
        <taxon>fabids</taxon>
        <taxon>Malpighiales</taxon>
        <taxon>Salicaceae</taxon>
        <taxon>Saliceae</taxon>
        <taxon>Salix</taxon>
    </lineage>
</organism>
<feature type="compositionally biased region" description="Polar residues" evidence="6">
    <location>
        <begin position="90"/>
        <end position="99"/>
    </location>
</feature>
<evidence type="ECO:0000256" key="4">
    <source>
        <dbReference type="ARBA" id="ARBA00022989"/>
    </source>
</evidence>